<evidence type="ECO:0000256" key="7">
    <source>
        <dbReference type="ARBA" id="ARBA00022771"/>
    </source>
</evidence>
<evidence type="ECO:0000256" key="1">
    <source>
        <dbReference type="ARBA" id="ARBA00001798"/>
    </source>
</evidence>
<dbReference type="EMBL" id="CAJJDN010000020">
    <property type="protein sequence ID" value="CAD8065084.1"/>
    <property type="molecule type" value="Genomic_DNA"/>
</dbReference>
<organism evidence="12 13">
    <name type="scientific">Paramecium sonneborni</name>
    <dbReference type="NCBI Taxonomy" id="65129"/>
    <lineage>
        <taxon>Eukaryota</taxon>
        <taxon>Sar</taxon>
        <taxon>Alveolata</taxon>
        <taxon>Ciliophora</taxon>
        <taxon>Intramacronucleata</taxon>
        <taxon>Oligohymenophorea</taxon>
        <taxon>Peniculida</taxon>
        <taxon>Parameciidae</taxon>
        <taxon>Paramecium</taxon>
    </lineage>
</organism>
<comment type="catalytic activity">
    <reaction evidence="1">
        <text>[E2 ubiquitin-conjugating enzyme]-S-ubiquitinyl-L-cysteine + [acceptor protein]-L-lysine = [E2 ubiquitin-conjugating enzyme]-L-cysteine + [acceptor protein]-N(6)-ubiquitinyl-L-lysine.</text>
        <dbReference type="EC" id="2.3.2.31"/>
    </reaction>
</comment>
<evidence type="ECO:0000256" key="6">
    <source>
        <dbReference type="ARBA" id="ARBA00022737"/>
    </source>
</evidence>
<protein>
    <recommendedName>
        <fullName evidence="3">RBR-type E3 ubiquitin transferase</fullName>
        <ecNumber evidence="3">2.3.2.31</ecNumber>
    </recommendedName>
</protein>
<keyword evidence="6" id="KW-0677">Repeat</keyword>
<dbReference type="InterPro" id="IPR044066">
    <property type="entry name" value="TRIAD_supradom"/>
</dbReference>
<dbReference type="GO" id="GO:0008270">
    <property type="term" value="F:zinc ion binding"/>
    <property type="evidence" value="ECO:0007669"/>
    <property type="project" value="UniProtKB-KW"/>
</dbReference>
<reference evidence="12" key="1">
    <citation type="submission" date="2021-01" db="EMBL/GenBank/DDBJ databases">
        <authorList>
            <consortium name="Genoscope - CEA"/>
            <person name="William W."/>
        </authorList>
    </citation>
    <scope>NUCLEOTIDE SEQUENCE</scope>
</reference>
<dbReference type="AlphaFoldDB" id="A0A8S1LQU2"/>
<proteinExistence type="predicted"/>
<dbReference type="CDD" id="cd20336">
    <property type="entry name" value="Rcat_RBR"/>
    <property type="match status" value="1"/>
</dbReference>
<dbReference type="PANTHER" id="PTHR22770">
    <property type="entry name" value="UBIQUITIN CONJUGATING ENZYME 7 INTERACTING PROTEIN-RELATED"/>
    <property type="match status" value="1"/>
</dbReference>
<evidence type="ECO:0000256" key="10">
    <source>
        <dbReference type="SAM" id="MobiDB-lite"/>
    </source>
</evidence>
<dbReference type="GO" id="GO:0061630">
    <property type="term" value="F:ubiquitin protein ligase activity"/>
    <property type="evidence" value="ECO:0007669"/>
    <property type="project" value="UniProtKB-EC"/>
</dbReference>
<name>A0A8S1LQU2_9CILI</name>
<dbReference type="InterPro" id="IPR051628">
    <property type="entry name" value="LUBAC_E3_Ligases"/>
</dbReference>
<accession>A0A8S1LQU2</accession>
<dbReference type="InterPro" id="IPR002867">
    <property type="entry name" value="IBR_dom"/>
</dbReference>
<keyword evidence="4" id="KW-0808">Transferase</keyword>
<dbReference type="GO" id="GO:0097039">
    <property type="term" value="P:protein linear polyubiquitination"/>
    <property type="evidence" value="ECO:0007669"/>
    <property type="project" value="TreeGrafter"/>
</dbReference>
<dbReference type="PROSITE" id="PS51873">
    <property type="entry name" value="TRIAD"/>
    <property type="match status" value="1"/>
</dbReference>
<keyword evidence="7" id="KW-0863">Zinc-finger</keyword>
<gene>
    <name evidence="12" type="ORF">PSON_ATCC_30995.1.T0200029</name>
</gene>
<sequence length="941" mass="110186">MEFNSTGLHVQPHLTIKKEIWNQFVCEFPRCSNQFKLSENPQDKYKFLSALMIANIFDALTCWQQLRKLYDVYESLGRIVNDKVNPLPTQMQKHILNLIKSFNTIIDNLQLFDYRKIENNNLQHYQKIQIVQDYIQRQRKYIYSLLKNEEGINNLFKLSRGIALSLYLKPDYEKITPVARFLKSLSREEIIKQLSNDDIQINQKNYFILEDYEVIAISHLFSFPIHFFINYFEPQANYLIKRRIHQQQSEEKTIAFFLDIQSSNSSVRILSCTSDIIHIQNIINQKKNLFQTNQPRAIIEQMQLIMESILNQAMHDFSNINKFWIVKMLQIIKQGEAQSLVANKQAIKINDQFKREIFNLFQCLNFDIKLHEEFVQISEANLQETEELIENIIISQVSMIRDQITDIINNYQKPQSISINQVASGDQVSVPRYLVNNSLFPSQVNQAPNYFQQQKKLNLAGRLIAKNLDNDLPDNSDSSDKGLKNRNFVSTNIIQNVPVVCKEYDTEDENDFKQPDDQPQEDKKIQKDQQYSSNENGLIRPPRYQNQRNQFKSEILKKQVIQNSDKNIFSEKKRQKSVENIDLEASLNLQNEYLVSSQNRASILRGTSDQNALKQSLKQRDSLDFEPKKQIINQQNRMSSSQIMKNSMRLEQKEALTNELYQSHISEALNESKSEISMIQKWFCPICFTEIFQPDLIRSLHDDHKVCKSCLEDWIKVKFNAGQWNFKFFKCPIQLIERETMKPCEHIIEQQEIKNALSAEEFSKLTERAMKHGIIDIICPNQSCSASIKGMPPQNKNGFLCPKCNHKICWVCKNSDHGDSKCPQRLDEIKVALQDERVSCCPGCLEIYMKNEGCEHVSCTNCLIEFCFACSAHRPPIIGHGAHYHRVGCQYRQAWWDKNKNIENLMEEYDPIDCEYCKRDKKPCPRPMSLTDFKNLAHLNF</sequence>
<evidence type="ECO:0000256" key="8">
    <source>
        <dbReference type="ARBA" id="ARBA00022786"/>
    </source>
</evidence>
<evidence type="ECO:0000313" key="12">
    <source>
        <dbReference type="EMBL" id="CAD8065084.1"/>
    </source>
</evidence>
<feature type="compositionally biased region" description="Basic and acidic residues" evidence="10">
    <location>
        <begin position="511"/>
        <end position="527"/>
    </location>
</feature>
<evidence type="ECO:0000256" key="3">
    <source>
        <dbReference type="ARBA" id="ARBA00012251"/>
    </source>
</evidence>
<dbReference type="OrthoDB" id="10009520at2759"/>
<dbReference type="GO" id="GO:0043130">
    <property type="term" value="F:ubiquitin binding"/>
    <property type="evidence" value="ECO:0007669"/>
    <property type="project" value="TreeGrafter"/>
</dbReference>
<dbReference type="Pfam" id="PF01485">
    <property type="entry name" value="IBR"/>
    <property type="match status" value="1"/>
</dbReference>
<comment type="caution">
    <text evidence="12">The sequence shown here is derived from an EMBL/GenBank/DDBJ whole genome shotgun (WGS) entry which is preliminary data.</text>
</comment>
<comment type="pathway">
    <text evidence="2">Protein modification; protein ubiquitination.</text>
</comment>
<dbReference type="PANTHER" id="PTHR22770:SF13">
    <property type="entry name" value="RING-TYPE DOMAIN-CONTAINING PROTEIN"/>
    <property type="match status" value="1"/>
</dbReference>
<evidence type="ECO:0000313" key="13">
    <source>
        <dbReference type="Proteomes" id="UP000692954"/>
    </source>
</evidence>
<keyword evidence="5" id="KW-0479">Metal-binding</keyword>
<dbReference type="EC" id="2.3.2.31" evidence="3"/>
<evidence type="ECO:0000256" key="9">
    <source>
        <dbReference type="ARBA" id="ARBA00022833"/>
    </source>
</evidence>
<dbReference type="FunFam" id="3.30.40.10:FF:000424">
    <property type="entry name" value="RBR-type E3 ubiquitin transferase"/>
    <property type="match status" value="1"/>
</dbReference>
<evidence type="ECO:0000259" key="11">
    <source>
        <dbReference type="PROSITE" id="PS51873"/>
    </source>
</evidence>
<keyword evidence="8" id="KW-0833">Ubl conjugation pathway</keyword>
<evidence type="ECO:0000256" key="2">
    <source>
        <dbReference type="ARBA" id="ARBA00004906"/>
    </source>
</evidence>
<dbReference type="CDD" id="cd20335">
    <property type="entry name" value="BRcat_RBR"/>
    <property type="match status" value="1"/>
</dbReference>
<keyword evidence="13" id="KW-1185">Reference proteome</keyword>
<evidence type="ECO:0000256" key="4">
    <source>
        <dbReference type="ARBA" id="ARBA00022679"/>
    </source>
</evidence>
<dbReference type="GO" id="GO:0043161">
    <property type="term" value="P:proteasome-mediated ubiquitin-dependent protein catabolic process"/>
    <property type="evidence" value="ECO:0007669"/>
    <property type="project" value="TreeGrafter"/>
</dbReference>
<keyword evidence="9" id="KW-0862">Zinc</keyword>
<feature type="region of interest" description="Disordered" evidence="10">
    <location>
        <begin position="506"/>
        <end position="545"/>
    </location>
</feature>
<feature type="domain" description="RING-type" evidence="11">
    <location>
        <begin position="680"/>
        <end position="893"/>
    </location>
</feature>
<evidence type="ECO:0000256" key="5">
    <source>
        <dbReference type="ARBA" id="ARBA00022723"/>
    </source>
</evidence>
<dbReference type="Proteomes" id="UP000692954">
    <property type="component" value="Unassembled WGS sequence"/>
</dbReference>
<dbReference type="GO" id="GO:0000151">
    <property type="term" value="C:ubiquitin ligase complex"/>
    <property type="evidence" value="ECO:0007669"/>
    <property type="project" value="TreeGrafter"/>
</dbReference>